<evidence type="ECO:0000256" key="2">
    <source>
        <dbReference type="ARBA" id="ARBA00022679"/>
    </source>
</evidence>
<feature type="binding site" evidence="7">
    <location>
        <position position="102"/>
    </location>
    <ligand>
        <name>Zn(2+)</name>
        <dbReference type="ChEBI" id="CHEBI:29105"/>
    </ligand>
</feature>
<keyword evidence="10" id="KW-1185">Reference proteome</keyword>
<dbReference type="GO" id="GO:0046872">
    <property type="term" value="F:metal ion binding"/>
    <property type="evidence" value="ECO:0007669"/>
    <property type="project" value="UniProtKB-KW"/>
</dbReference>
<keyword evidence="2" id="KW-0808">Transferase</keyword>
<dbReference type="GO" id="GO:0070403">
    <property type="term" value="F:NAD+ binding"/>
    <property type="evidence" value="ECO:0007669"/>
    <property type="project" value="InterPro"/>
</dbReference>
<feature type="active site" description="Proton acceptor" evidence="7">
    <location>
        <position position="64"/>
    </location>
</feature>
<accession>A0A6A0AHT5</accession>
<keyword evidence="5" id="KW-0520">NAD</keyword>
<keyword evidence="4 7" id="KW-0862">Zinc</keyword>
<feature type="binding site" evidence="7">
    <location>
        <position position="75"/>
    </location>
    <ligand>
        <name>Zn(2+)</name>
        <dbReference type="ChEBI" id="CHEBI:29105"/>
    </ligand>
</feature>
<dbReference type="SUPFAM" id="SSF52467">
    <property type="entry name" value="DHS-like NAD/FAD-binding domain"/>
    <property type="match status" value="1"/>
</dbReference>
<dbReference type="InterPro" id="IPR026590">
    <property type="entry name" value="Ssirtuin_cat_dom"/>
</dbReference>
<evidence type="ECO:0000256" key="1">
    <source>
        <dbReference type="ARBA" id="ARBA00012928"/>
    </source>
</evidence>
<dbReference type="InterPro" id="IPR050134">
    <property type="entry name" value="NAD-dep_sirtuin_deacylases"/>
</dbReference>
<feature type="domain" description="Deacetylase sirtuin-type" evidence="8">
    <location>
        <begin position="1"/>
        <end position="194"/>
    </location>
</feature>
<dbReference type="PANTHER" id="PTHR11085:SF12">
    <property type="entry name" value="NAD-DEPENDENT PROTEIN DEACYLASE SIRTUIN-6"/>
    <property type="match status" value="1"/>
</dbReference>
<feature type="non-terminal residue" evidence="9">
    <location>
        <position position="194"/>
    </location>
</feature>
<feature type="non-terminal residue" evidence="9">
    <location>
        <position position="1"/>
    </location>
</feature>
<evidence type="ECO:0000313" key="10">
    <source>
        <dbReference type="Proteomes" id="UP000485058"/>
    </source>
</evidence>
<dbReference type="Gene3D" id="3.40.50.1220">
    <property type="entry name" value="TPP-binding domain"/>
    <property type="match status" value="1"/>
</dbReference>
<dbReference type="Pfam" id="PF02146">
    <property type="entry name" value="SIR2"/>
    <property type="match status" value="1"/>
</dbReference>
<dbReference type="Gene3D" id="2.20.28.200">
    <property type="match status" value="1"/>
</dbReference>
<sequence>MHPHVQKKPVTALLTPLEYAKPSFTHMVISTLVALGKARYVCSQNVDSLHLRSGVPRPALAELHGNCFAERCQACRSEYMRDFQVETIDFQPTGRRCVRPGCQGVLVDNLLDWESALPDDELDASIEAAERSGLCLVLGSSLQISPANEIPLNTRSKGGELVIVNLQAELDMAADIARCCTLPQQQGVVAGGAA</sequence>
<dbReference type="PANTHER" id="PTHR11085">
    <property type="entry name" value="NAD-DEPENDENT PROTEIN DEACYLASE SIRTUIN-5, MITOCHONDRIAL-RELATED"/>
    <property type="match status" value="1"/>
</dbReference>
<dbReference type="GO" id="GO:0000122">
    <property type="term" value="P:negative regulation of transcription by RNA polymerase II"/>
    <property type="evidence" value="ECO:0007669"/>
    <property type="project" value="TreeGrafter"/>
</dbReference>
<evidence type="ECO:0000256" key="6">
    <source>
        <dbReference type="ARBA" id="ARBA00038170"/>
    </source>
</evidence>
<dbReference type="GO" id="GO:0003714">
    <property type="term" value="F:transcription corepressor activity"/>
    <property type="evidence" value="ECO:0007669"/>
    <property type="project" value="TreeGrafter"/>
</dbReference>
<dbReference type="AlphaFoldDB" id="A0A6A0AHT5"/>
<dbReference type="EC" id="2.3.1.286" evidence="1"/>
<evidence type="ECO:0000259" key="8">
    <source>
        <dbReference type="PROSITE" id="PS50305"/>
    </source>
</evidence>
<protein>
    <recommendedName>
        <fullName evidence="1">protein acetyllysine N-acetyltransferase</fullName>
        <ecNumber evidence="1">2.3.1.286</ecNumber>
    </recommendedName>
</protein>
<reference evidence="9 10" key="1">
    <citation type="submission" date="2020-02" db="EMBL/GenBank/DDBJ databases">
        <title>Draft genome sequence of Haematococcus lacustris strain NIES-144.</title>
        <authorList>
            <person name="Morimoto D."/>
            <person name="Nakagawa S."/>
            <person name="Yoshida T."/>
            <person name="Sawayama S."/>
        </authorList>
    </citation>
    <scope>NUCLEOTIDE SEQUENCE [LARGE SCALE GENOMIC DNA]</scope>
    <source>
        <strain evidence="9 10">NIES-144</strain>
    </source>
</reference>
<feature type="binding site" evidence="7">
    <location>
        <position position="97"/>
    </location>
    <ligand>
        <name>Zn(2+)</name>
        <dbReference type="ChEBI" id="CHEBI:29105"/>
    </ligand>
</feature>
<evidence type="ECO:0000256" key="4">
    <source>
        <dbReference type="ARBA" id="ARBA00022833"/>
    </source>
</evidence>
<dbReference type="GO" id="GO:0005634">
    <property type="term" value="C:nucleus"/>
    <property type="evidence" value="ECO:0007669"/>
    <property type="project" value="TreeGrafter"/>
</dbReference>
<dbReference type="GO" id="GO:0017136">
    <property type="term" value="F:histone deacetylase activity, NAD-dependent"/>
    <property type="evidence" value="ECO:0007669"/>
    <property type="project" value="TreeGrafter"/>
</dbReference>
<comment type="similarity">
    <text evidence="6">Belongs to the sirtuin family. Class IV subfamily.</text>
</comment>
<evidence type="ECO:0000256" key="7">
    <source>
        <dbReference type="PROSITE-ProRule" id="PRU00236"/>
    </source>
</evidence>
<gene>
    <name evidence="9" type="ORF">HaLaN_30434</name>
</gene>
<evidence type="ECO:0000256" key="5">
    <source>
        <dbReference type="ARBA" id="ARBA00023027"/>
    </source>
</evidence>
<dbReference type="Proteomes" id="UP000485058">
    <property type="component" value="Unassembled WGS sequence"/>
</dbReference>
<dbReference type="EMBL" id="BLLF01005593">
    <property type="protein sequence ID" value="GFH31397.1"/>
    <property type="molecule type" value="Genomic_DNA"/>
</dbReference>
<evidence type="ECO:0000256" key="3">
    <source>
        <dbReference type="ARBA" id="ARBA00022723"/>
    </source>
</evidence>
<proteinExistence type="inferred from homology"/>
<evidence type="ECO:0000313" key="9">
    <source>
        <dbReference type="EMBL" id="GFH31397.1"/>
    </source>
</evidence>
<name>A0A6A0AHT5_HAELA</name>
<dbReference type="InterPro" id="IPR029035">
    <property type="entry name" value="DHS-like_NAD/FAD-binding_dom"/>
</dbReference>
<organism evidence="9 10">
    <name type="scientific">Haematococcus lacustris</name>
    <name type="common">Green alga</name>
    <name type="synonym">Haematococcus pluvialis</name>
    <dbReference type="NCBI Taxonomy" id="44745"/>
    <lineage>
        <taxon>Eukaryota</taxon>
        <taxon>Viridiplantae</taxon>
        <taxon>Chlorophyta</taxon>
        <taxon>core chlorophytes</taxon>
        <taxon>Chlorophyceae</taxon>
        <taxon>CS clade</taxon>
        <taxon>Chlamydomonadales</taxon>
        <taxon>Haematococcaceae</taxon>
        <taxon>Haematococcus</taxon>
    </lineage>
</organism>
<comment type="caution">
    <text evidence="9">The sequence shown here is derived from an EMBL/GenBank/DDBJ whole genome shotgun (WGS) entry which is preliminary data.</text>
</comment>
<keyword evidence="3 7" id="KW-0479">Metal-binding</keyword>
<feature type="binding site" evidence="7">
    <location>
        <position position="72"/>
    </location>
    <ligand>
        <name>Zn(2+)</name>
        <dbReference type="ChEBI" id="CHEBI:29105"/>
    </ligand>
</feature>
<dbReference type="PROSITE" id="PS50305">
    <property type="entry name" value="SIRTUIN"/>
    <property type="match status" value="1"/>
</dbReference>
<dbReference type="InterPro" id="IPR003000">
    <property type="entry name" value="Sirtuin"/>
</dbReference>